<evidence type="ECO:0000313" key="1">
    <source>
        <dbReference type="EMBL" id="VDM06118.1"/>
    </source>
</evidence>
<protein>
    <submittedName>
        <fullName evidence="1 3">Uncharacterized protein</fullName>
    </submittedName>
</protein>
<name>A0A183TTD4_SCHSO</name>
<reference evidence="3" key="1">
    <citation type="submission" date="2016-06" db="UniProtKB">
        <authorList>
            <consortium name="WormBaseParasite"/>
        </authorList>
    </citation>
    <scope>IDENTIFICATION</scope>
</reference>
<dbReference type="OrthoDB" id="6142323at2759"/>
<keyword evidence="2" id="KW-1185">Reference proteome</keyword>
<proteinExistence type="predicted"/>
<evidence type="ECO:0000313" key="3">
    <source>
        <dbReference type="WBParaSite" id="SSLN_0002046601-mRNA-1"/>
    </source>
</evidence>
<sequence length="200" mass="22602">MALVTLELAQCKMDLAALSETRFSEHGQLEEVGAGYTFFWSGRPKAERRDAPVAVVIHMKTLWDDWPVCCRFTSIISAYDPNPMSSFDEAKNKADEGLRTLLSSVLKVAKLIVLDGYSLYVTLGQRPTNPDSELGVDQIFTLRRILEFHHGYQQPTAVCFIEFTFSFNFVHRESLGRMEIACVLANTIAFIKAYYRSTTA</sequence>
<reference evidence="1 2" key="2">
    <citation type="submission" date="2018-11" db="EMBL/GenBank/DDBJ databases">
        <authorList>
            <consortium name="Pathogen Informatics"/>
        </authorList>
    </citation>
    <scope>NUCLEOTIDE SEQUENCE [LARGE SCALE GENOMIC DNA]</scope>
    <source>
        <strain evidence="1 2">NST_G2</strain>
    </source>
</reference>
<dbReference type="AlphaFoldDB" id="A0A183TTD4"/>
<dbReference type="Proteomes" id="UP000275846">
    <property type="component" value="Unassembled WGS sequence"/>
</dbReference>
<evidence type="ECO:0000313" key="2">
    <source>
        <dbReference type="Proteomes" id="UP000275846"/>
    </source>
</evidence>
<dbReference type="WBParaSite" id="SSLN_0002046601-mRNA-1">
    <property type="protein sequence ID" value="SSLN_0002046601-mRNA-1"/>
    <property type="gene ID" value="SSLN_0002046601"/>
</dbReference>
<organism evidence="3">
    <name type="scientific">Schistocephalus solidus</name>
    <name type="common">Tapeworm</name>
    <dbReference type="NCBI Taxonomy" id="70667"/>
    <lineage>
        <taxon>Eukaryota</taxon>
        <taxon>Metazoa</taxon>
        <taxon>Spiralia</taxon>
        <taxon>Lophotrochozoa</taxon>
        <taxon>Platyhelminthes</taxon>
        <taxon>Cestoda</taxon>
        <taxon>Eucestoda</taxon>
        <taxon>Diphyllobothriidea</taxon>
        <taxon>Diphyllobothriidae</taxon>
        <taxon>Schistocephalus</taxon>
    </lineage>
</organism>
<gene>
    <name evidence="1" type="ORF">SSLN_LOCUS19732</name>
</gene>
<dbReference type="EMBL" id="UYSU01048970">
    <property type="protein sequence ID" value="VDM06118.1"/>
    <property type="molecule type" value="Genomic_DNA"/>
</dbReference>
<accession>A0A183TTD4</accession>